<dbReference type="PANTHER" id="PTHR46928">
    <property type="entry name" value="MESENCHYME-SPECIFIC CELL SURFACE GLYCOPROTEIN"/>
    <property type="match status" value="1"/>
</dbReference>
<dbReference type="Proteomes" id="UP001374579">
    <property type="component" value="Unassembled WGS sequence"/>
</dbReference>
<dbReference type="InterPro" id="IPR052956">
    <property type="entry name" value="Mesenchyme-surface_protein"/>
</dbReference>
<accession>A0AAN9FYP7</accession>
<name>A0AAN9FYP7_9CAEN</name>
<dbReference type="SUPFAM" id="SSF50969">
    <property type="entry name" value="YVTN repeat-like/Quinoprotein amine dehydrogenase"/>
    <property type="match status" value="1"/>
</dbReference>
<dbReference type="Pfam" id="PF22494">
    <property type="entry name" value="choice_anch_I"/>
    <property type="match status" value="1"/>
</dbReference>
<feature type="domain" description="Choice-of-anchor I" evidence="1">
    <location>
        <begin position="153"/>
        <end position="560"/>
    </location>
</feature>
<organism evidence="2 3">
    <name type="scientific">Littorina saxatilis</name>
    <dbReference type="NCBI Taxonomy" id="31220"/>
    <lineage>
        <taxon>Eukaryota</taxon>
        <taxon>Metazoa</taxon>
        <taxon>Spiralia</taxon>
        <taxon>Lophotrochozoa</taxon>
        <taxon>Mollusca</taxon>
        <taxon>Gastropoda</taxon>
        <taxon>Caenogastropoda</taxon>
        <taxon>Littorinimorpha</taxon>
        <taxon>Littorinoidea</taxon>
        <taxon>Littorinidae</taxon>
        <taxon>Littorina</taxon>
    </lineage>
</organism>
<evidence type="ECO:0000259" key="1">
    <source>
        <dbReference type="Pfam" id="PF22494"/>
    </source>
</evidence>
<comment type="caution">
    <text evidence="2">The sequence shown here is derived from an EMBL/GenBank/DDBJ whole genome shotgun (WGS) entry which is preliminary data.</text>
</comment>
<sequence>MQGGSVAVFAACVAVCSGFIVLKDKEYIQLNDRNGGKSLNASTYNRLAFDPKHSILYVTAKEPRRLTAYILDANDAPTFLTEKEFISATEGEPLDIELCNPSSGGVPRLAISFLDPVSDSAEGVVKLYTPFTPLSTDLQLIKTITVGAEAIDIKFAQDCGILLVANRGRPTKEGRDYRDPQGTVSKILLPADLNPDSPLTSSTISFNGAFAGDFPSEDVMELREKNFRYYPLRDPQNNLLTIMQNMEPERLVISPSGNIAFVSLPKNNAIARLTLDFDQVTRVFPMGNRSWTNYHLDPSDKDNEINLRGYNIYSLSQATEMAWITKGNDEWIVTLDTGKLNYHSAYGYADHDRAKAMSAKGSIATSDSKLQAQLNNDTELGRLFVSTEDGKNNAGNIENVFTFGGRGFGIRDANNFETPTVVVDSVETETERYFSSVFNTAFGKQGNTPQTDKEATSPSLGPELTAQAVGEYDGKTVLFMGGGSSGILYVFMLSPDARCLQPYFHSIHRRGDTLSTWQTSYAAGKMGDIGITDMMFIETTEIRPILVVAAATSNSVSLYGIADEAFTPGSVRT</sequence>
<proteinExistence type="predicted"/>
<dbReference type="EMBL" id="JBAMIC010001945">
    <property type="protein sequence ID" value="KAK7089388.1"/>
    <property type="molecule type" value="Genomic_DNA"/>
</dbReference>
<dbReference type="InterPro" id="IPR011044">
    <property type="entry name" value="Quino_amine_DH_bsu"/>
</dbReference>
<reference evidence="2 3" key="1">
    <citation type="submission" date="2024-02" db="EMBL/GenBank/DDBJ databases">
        <title>Chromosome-scale genome assembly of the rough periwinkle Littorina saxatilis.</title>
        <authorList>
            <person name="De Jode A."/>
            <person name="Faria R."/>
            <person name="Formenti G."/>
            <person name="Sims Y."/>
            <person name="Smith T.P."/>
            <person name="Tracey A."/>
            <person name="Wood J.M.D."/>
            <person name="Zagrodzka Z.B."/>
            <person name="Johannesson K."/>
            <person name="Butlin R.K."/>
            <person name="Leder E.H."/>
        </authorList>
    </citation>
    <scope>NUCLEOTIDE SEQUENCE [LARGE SCALE GENOMIC DNA]</scope>
    <source>
        <strain evidence="2">Snail1</strain>
        <tissue evidence="2">Muscle</tissue>
    </source>
</reference>
<evidence type="ECO:0000313" key="3">
    <source>
        <dbReference type="Proteomes" id="UP001374579"/>
    </source>
</evidence>
<evidence type="ECO:0000313" key="2">
    <source>
        <dbReference type="EMBL" id="KAK7089388.1"/>
    </source>
</evidence>
<gene>
    <name evidence="2" type="ORF">V1264_024899</name>
</gene>
<protein>
    <recommendedName>
        <fullName evidence="1">Choice-of-anchor I domain-containing protein</fullName>
    </recommendedName>
</protein>
<dbReference type="AlphaFoldDB" id="A0AAN9FYP7"/>
<dbReference type="PANTHER" id="PTHR46928:SF1">
    <property type="entry name" value="MESENCHYME-SPECIFIC CELL SURFACE GLYCOPROTEIN"/>
    <property type="match status" value="1"/>
</dbReference>
<keyword evidence="3" id="KW-1185">Reference proteome</keyword>
<dbReference type="InterPro" id="IPR055188">
    <property type="entry name" value="Choice_anch_I"/>
</dbReference>